<protein>
    <submittedName>
        <fullName evidence="1">Uncharacterized protein</fullName>
    </submittedName>
</protein>
<evidence type="ECO:0000313" key="2">
    <source>
        <dbReference type="Proteomes" id="UP001153954"/>
    </source>
</evidence>
<dbReference type="AlphaFoldDB" id="A0AAU9VFE6"/>
<comment type="caution">
    <text evidence="1">The sequence shown here is derived from an EMBL/GenBank/DDBJ whole genome shotgun (WGS) entry which is preliminary data.</text>
</comment>
<name>A0AAU9VFE6_EUPED</name>
<organism evidence="1 2">
    <name type="scientific">Euphydryas editha</name>
    <name type="common">Edith's checkerspot</name>
    <dbReference type="NCBI Taxonomy" id="104508"/>
    <lineage>
        <taxon>Eukaryota</taxon>
        <taxon>Metazoa</taxon>
        <taxon>Ecdysozoa</taxon>
        <taxon>Arthropoda</taxon>
        <taxon>Hexapoda</taxon>
        <taxon>Insecta</taxon>
        <taxon>Pterygota</taxon>
        <taxon>Neoptera</taxon>
        <taxon>Endopterygota</taxon>
        <taxon>Lepidoptera</taxon>
        <taxon>Glossata</taxon>
        <taxon>Ditrysia</taxon>
        <taxon>Papilionoidea</taxon>
        <taxon>Nymphalidae</taxon>
        <taxon>Nymphalinae</taxon>
        <taxon>Euphydryas</taxon>
    </lineage>
</organism>
<accession>A0AAU9VFE6</accession>
<proteinExistence type="predicted"/>
<reference evidence="1" key="1">
    <citation type="submission" date="2022-03" db="EMBL/GenBank/DDBJ databases">
        <authorList>
            <person name="Tunstrom K."/>
        </authorList>
    </citation>
    <scope>NUCLEOTIDE SEQUENCE</scope>
</reference>
<dbReference type="Proteomes" id="UP001153954">
    <property type="component" value="Unassembled WGS sequence"/>
</dbReference>
<sequence>MNVFSDTNEAAKAKKTLEETLAAIIRLRHGETQPQPSTSVSASIPVRDKFSPWTILGNIVGTQQTNKVAQLTYLNVNLDPKRFKI</sequence>
<dbReference type="EMBL" id="CAKOGL010000064">
    <property type="protein sequence ID" value="CAH2109164.1"/>
    <property type="molecule type" value="Genomic_DNA"/>
</dbReference>
<keyword evidence="2" id="KW-1185">Reference proteome</keyword>
<gene>
    <name evidence="1" type="ORF">EEDITHA_LOCUS23026</name>
</gene>
<evidence type="ECO:0000313" key="1">
    <source>
        <dbReference type="EMBL" id="CAH2109164.1"/>
    </source>
</evidence>